<evidence type="ECO:0000313" key="2">
    <source>
        <dbReference type="Proteomes" id="UP000077115"/>
    </source>
</evidence>
<name>A0A177WP43_BATDL</name>
<dbReference type="InterPro" id="IPR036770">
    <property type="entry name" value="Ankyrin_rpt-contain_sf"/>
</dbReference>
<dbReference type="AlphaFoldDB" id="A0A177WP43"/>
<evidence type="ECO:0000313" key="1">
    <source>
        <dbReference type="EMBL" id="OAJ41455.1"/>
    </source>
</evidence>
<dbReference type="STRING" id="403673.A0A177WP43"/>
<dbReference type="InterPro" id="IPR052050">
    <property type="entry name" value="SecEffector_AnkRepeat"/>
</dbReference>
<dbReference type="PANTHER" id="PTHR46586:SF3">
    <property type="entry name" value="ANKYRIN REPEAT-CONTAINING PROTEIN"/>
    <property type="match status" value="1"/>
</dbReference>
<reference evidence="1 2" key="1">
    <citation type="submission" date="2006-10" db="EMBL/GenBank/DDBJ databases">
        <title>The Genome Sequence of Batrachochytrium dendrobatidis JEL423.</title>
        <authorList>
            <consortium name="The Broad Institute Genome Sequencing Platform"/>
            <person name="Birren B."/>
            <person name="Lander E."/>
            <person name="Galagan J."/>
            <person name="Cuomo C."/>
            <person name="Devon K."/>
            <person name="Jaffe D."/>
            <person name="Butler J."/>
            <person name="Alvarez P."/>
            <person name="Gnerre S."/>
            <person name="Grabherr M."/>
            <person name="Kleber M."/>
            <person name="Mauceli E."/>
            <person name="Brockman W."/>
            <person name="Young S."/>
            <person name="LaButti K."/>
            <person name="Sykes S."/>
            <person name="DeCaprio D."/>
            <person name="Crawford M."/>
            <person name="Koehrsen M."/>
            <person name="Engels R."/>
            <person name="Montgomery P."/>
            <person name="Pearson M."/>
            <person name="Howarth C."/>
            <person name="Larson L."/>
            <person name="White J."/>
            <person name="O'Leary S."/>
            <person name="Kodira C."/>
            <person name="Zeng Q."/>
            <person name="Yandava C."/>
            <person name="Alvarado L."/>
            <person name="Longcore J."/>
            <person name="James T."/>
        </authorList>
    </citation>
    <scope>NUCLEOTIDE SEQUENCE [LARGE SCALE GENOMIC DNA]</scope>
    <source>
        <strain evidence="1 2">JEL423</strain>
    </source>
</reference>
<reference evidence="1 2" key="2">
    <citation type="submission" date="2016-05" db="EMBL/GenBank/DDBJ databases">
        <title>Lineage-specific infection strategies underlie the spectrum of fungal disease in amphibians.</title>
        <authorList>
            <person name="Cuomo C.A."/>
            <person name="Farrer R.A."/>
            <person name="James T."/>
            <person name="Longcore J."/>
            <person name="Birren B."/>
        </authorList>
    </citation>
    <scope>NUCLEOTIDE SEQUENCE [LARGE SCALE GENOMIC DNA]</scope>
    <source>
        <strain evidence="1 2">JEL423</strain>
    </source>
</reference>
<sequence>MTPNPCINSRLLDRIALLPWFIHNQIFAYAGAYTQYIHNRLQQPLSLPVLRLIFAGCFAYNDPLKATALLKQFPNFSLEWESLCIQSHSVRNVVRLLTNTPWSPLSTLLDLDHLNPDSSIAFLNTLHSLVRKLSTNAMDALTYDETNVVARRIFNIACKLLDYNSSSTRIRELLFECACALGCLELSVTPSFDITTLCSGCMLAATNGHYNIIKHLLLNAHDHHDSLASAALNGAIQGGNSSLVSLFRRIYPNVMPSDSSIQLALQRNHDSIIWQLLSENNTALHLSPGFINLKQHAAACGNLELMTYADQHNLCDDDSIDEIDGPEPAARNGHYHTAVLLFKGNIRAARRAFHVAATNGHAQFIDQMLHDQQTSDPIVTCQDLLVSTFFPDHYPVVKVIIEKGIGVDHFYIQNALVQAATRGHLDIFAYLLPRVKDFGTLITATHQASCNRHSCIIDYIVTHGGVWDEILENLFNQGWILGMLPYISIHLALNLAEC</sequence>
<dbReference type="EMBL" id="DS022306">
    <property type="protein sequence ID" value="OAJ41455.1"/>
    <property type="molecule type" value="Genomic_DNA"/>
</dbReference>
<dbReference type="Gene3D" id="1.25.40.20">
    <property type="entry name" value="Ankyrin repeat-containing domain"/>
    <property type="match status" value="1"/>
</dbReference>
<dbReference type="Proteomes" id="UP000077115">
    <property type="component" value="Unassembled WGS sequence"/>
</dbReference>
<protein>
    <submittedName>
        <fullName evidence="1">Uncharacterized protein</fullName>
    </submittedName>
</protein>
<organism evidence="1 2">
    <name type="scientific">Batrachochytrium dendrobatidis (strain JEL423)</name>
    <dbReference type="NCBI Taxonomy" id="403673"/>
    <lineage>
        <taxon>Eukaryota</taxon>
        <taxon>Fungi</taxon>
        <taxon>Fungi incertae sedis</taxon>
        <taxon>Chytridiomycota</taxon>
        <taxon>Chytridiomycota incertae sedis</taxon>
        <taxon>Chytridiomycetes</taxon>
        <taxon>Rhizophydiales</taxon>
        <taxon>Rhizophydiales incertae sedis</taxon>
        <taxon>Batrachochytrium</taxon>
    </lineage>
</organism>
<dbReference type="VEuPathDB" id="FungiDB:BDEG_25048"/>
<gene>
    <name evidence="1" type="ORF">BDEG_25048</name>
</gene>
<accession>A0A177WP43</accession>
<dbReference type="SUPFAM" id="SSF48403">
    <property type="entry name" value="Ankyrin repeat"/>
    <property type="match status" value="1"/>
</dbReference>
<proteinExistence type="predicted"/>
<dbReference type="PANTHER" id="PTHR46586">
    <property type="entry name" value="ANKYRIN REPEAT-CONTAINING PROTEIN"/>
    <property type="match status" value="1"/>
</dbReference>